<keyword evidence="6" id="KW-0614">Plasmid</keyword>
<keyword evidence="2 4" id="KW-0479">Metal-binding</keyword>
<dbReference type="GO" id="GO:0046872">
    <property type="term" value="F:metal ion binding"/>
    <property type="evidence" value="ECO:0007669"/>
    <property type="project" value="UniProtKB-KW"/>
</dbReference>
<evidence type="ECO:0000256" key="2">
    <source>
        <dbReference type="ARBA" id="ARBA00022723"/>
    </source>
</evidence>
<proteinExistence type="predicted"/>
<dbReference type="KEGG" id="nha:Nham_4184"/>
<accession>Q1QG40</accession>
<dbReference type="InterPro" id="IPR036909">
    <property type="entry name" value="Cyt_c-like_dom_sf"/>
</dbReference>
<sequence>MTRLLLLAIVLAVAGCDDQSMRQQNRYDTYAPSKIWPNGSEAQPLPAGVVAQGDLARARDVKEPPPVTDSLMRTGRKDFEIFCSPCHGLAGDGDGMVVQRGFPAPPSYHSDRLREAPARYFFDVITNGYGVMYSYASRVPPHDRWAIVAYIRALQESRHVRVADMPQAREKLP</sequence>
<gene>
    <name evidence="6" type="ordered locus">Nham_4184</name>
</gene>
<dbReference type="PANTHER" id="PTHR40394">
    <property type="entry name" value="LIPOPROTEIN-RELATED"/>
    <property type="match status" value="1"/>
</dbReference>
<name>Q1QG40_NITHX</name>
<geneLocation type="plasmid" evidence="7">
    <name>pNITHX1</name>
</geneLocation>
<dbReference type="PANTHER" id="PTHR40394:SF2">
    <property type="entry name" value="QUINOL:CYTOCHROME C OXIDOREDUCTASE MEMBRANE PROTEIN"/>
    <property type="match status" value="1"/>
</dbReference>
<dbReference type="PROSITE" id="PS51007">
    <property type="entry name" value="CYTC"/>
    <property type="match status" value="1"/>
</dbReference>
<evidence type="ECO:0000313" key="7">
    <source>
        <dbReference type="Proteomes" id="UP000001953"/>
    </source>
</evidence>
<dbReference type="HOGENOM" id="CLU_088548_1_0_5"/>
<dbReference type="PROSITE" id="PS51257">
    <property type="entry name" value="PROKAR_LIPOPROTEIN"/>
    <property type="match status" value="1"/>
</dbReference>
<evidence type="ECO:0000256" key="1">
    <source>
        <dbReference type="ARBA" id="ARBA00022617"/>
    </source>
</evidence>
<dbReference type="OrthoDB" id="335174at2"/>
<dbReference type="GO" id="GO:0020037">
    <property type="term" value="F:heme binding"/>
    <property type="evidence" value="ECO:0007669"/>
    <property type="project" value="InterPro"/>
</dbReference>
<evidence type="ECO:0000313" key="6">
    <source>
        <dbReference type="EMBL" id="ABE64807.1"/>
    </source>
</evidence>
<evidence type="ECO:0000259" key="5">
    <source>
        <dbReference type="PROSITE" id="PS51007"/>
    </source>
</evidence>
<dbReference type="Pfam" id="PF13442">
    <property type="entry name" value="Cytochrome_CBB3"/>
    <property type="match status" value="1"/>
</dbReference>
<reference evidence="7" key="1">
    <citation type="submission" date="2006-03" db="EMBL/GenBank/DDBJ databases">
        <title>Complete sequence of plasmid 1 of Nitrobacter hamburgensis X14.</title>
        <authorList>
            <consortium name="US DOE Joint Genome Institute"/>
            <person name="Copeland A."/>
            <person name="Lucas S."/>
            <person name="Lapidus A."/>
            <person name="Barry K."/>
            <person name="Detter J.C."/>
            <person name="Glavina del Rio T."/>
            <person name="Hammon N."/>
            <person name="Israni S."/>
            <person name="Dalin E."/>
            <person name="Tice H."/>
            <person name="Pitluck S."/>
            <person name="Chain P."/>
            <person name="Malfatti S."/>
            <person name="Shin M."/>
            <person name="Vergez L."/>
            <person name="Schmutz J."/>
            <person name="Larimer F."/>
            <person name="Land M."/>
            <person name="Hauser L."/>
            <person name="Kyrpides N."/>
            <person name="Ivanova N."/>
            <person name="Ward B."/>
            <person name="Arp D."/>
            <person name="Klotz M."/>
            <person name="Stein L."/>
            <person name="O'Mullan G."/>
            <person name="Starkenburg S."/>
            <person name="Sayavedra L."/>
            <person name="Poret-Peterson A.T."/>
            <person name="Gentry M.E."/>
            <person name="Bruce D."/>
            <person name="Richardson P."/>
        </authorList>
    </citation>
    <scope>NUCLEOTIDE SEQUENCE [LARGE SCALE GENOMIC DNA]</scope>
    <source>
        <strain evidence="7">DSM 10229 / NCIMB 13809 / X14</strain>
        <plasmid evidence="7">Plasmid pNITHX1</plasmid>
    </source>
</reference>
<keyword evidence="3 4" id="KW-0408">Iron</keyword>
<dbReference type="GO" id="GO:0009055">
    <property type="term" value="F:electron transfer activity"/>
    <property type="evidence" value="ECO:0007669"/>
    <property type="project" value="InterPro"/>
</dbReference>
<organism evidence="6 7">
    <name type="scientific">Nitrobacter hamburgensis (strain DSM 10229 / NCIMB 13809 / X14)</name>
    <dbReference type="NCBI Taxonomy" id="323097"/>
    <lineage>
        <taxon>Bacteria</taxon>
        <taxon>Pseudomonadati</taxon>
        <taxon>Pseudomonadota</taxon>
        <taxon>Alphaproteobacteria</taxon>
        <taxon>Hyphomicrobiales</taxon>
        <taxon>Nitrobacteraceae</taxon>
        <taxon>Nitrobacter</taxon>
    </lineage>
</organism>
<dbReference type="AlphaFoldDB" id="Q1QG40"/>
<dbReference type="Proteomes" id="UP000001953">
    <property type="component" value="Plasmid 1"/>
</dbReference>
<evidence type="ECO:0000256" key="3">
    <source>
        <dbReference type="ARBA" id="ARBA00023004"/>
    </source>
</evidence>
<dbReference type="InterPro" id="IPR009056">
    <property type="entry name" value="Cyt_c-like_dom"/>
</dbReference>
<dbReference type="RefSeq" id="WP_011504932.1">
    <property type="nucleotide sequence ID" value="NC_007959.1"/>
</dbReference>
<dbReference type="SUPFAM" id="SSF46626">
    <property type="entry name" value="Cytochrome c"/>
    <property type="match status" value="1"/>
</dbReference>
<keyword evidence="1 4" id="KW-0349">Heme</keyword>
<dbReference type="Gene3D" id="1.10.760.10">
    <property type="entry name" value="Cytochrome c-like domain"/>
    <property type="match status" value="1"/>
</dbReference>
<feature type="domain" description="Cytochrome c" evidence="5">
    <location>
        <begin position="70"/>
        <end position="155"/>
    </location>
</feature>
<protein>
    <recommendedName>
        <fullName evidence="5">Cytochrome c domain-containing protein</fullName>
    </recommendedName>
</protein>
<keyword evidence="7" id="KW-1185">Reference proteome</keyword>
<dbReference type="EMBL" id="CP000320">
    <property type="protein sequence ID" value="ABE64807.1"/>
    <property type="molecule type" value="Genomic_DNA"/>
</dbReference>
<evidence type="ECO:0000256" key="4">
    <source>
        <dbReference type="PROSITE-ProRule" id="PRU00433"/>
    </source>
</evidence>